<sequence length="455" mass="51527">MEIIRKVKSVLGFGDGHERTMKARKNITGSFIVQALTILISFIQVPMTIGYLNPVKYGVWITLSSLVGWLSFFNVGLGNGLRNKFTEAVTLGDKKLAKVYVSTTYGYITVFVTVVFAVFFILNFFIDWNDILNINSKTISAYELLILALTMVFIFCVRLVVKLIATILTADQKSAEAAMVNLIGNVLGLLLLFYIVNFTKGSMLYLVIAISGSPIFVFLLYSIWLFNDRYKDYRPSIAYIDYKQANGLFKIGMKFFVIQISTVLLLQTNNIIISQMFGPEQVTPFNISYKYFSITMMGFSIIINPFWSAFTEAWVKKEMEWIKKTMKRLLVLWGWLFVLGIVMLIAANLIFKLWIGDKVNVPFSLSVIVCFWVLFSSLNLAFSNFLNGVGILKLQLIIVIISSIINIPLSVVLGRYWGIDGVIMANLILAFIQAIIMPIQYYKIINNKATGVWGD</sequence>
<evidence type="ECO:0000256" key="4">
    <source>
        <dbReference type="ARBA" id="ARBA00022989"/>
    </source>
</evidence>
<dbReference type="RefSeq" id="WP_112113912.1">
    <property type="nucleotide sequence ID" value="NZ_QLSZ01000011.1"/>
</dbReference>
<feature type="transmembrane region" description="Helical" evidence="6">
    <location>
        <begin position="423"/>
        <end position="442"/>
    </location>
</feature>
<feature type="transmembrane region" description="Helical" evidence="6">
    <location>
        <begin position="394"/>
        <end position="417"/>
    </location>
</feature>
<dbReference type="GO" id="GO:0005886">
    <property type="term" value="C:plasma membrane"/>
    <property type="evidence" value="ECO:0007669"/>
    <property type="project" value="UniProtKB-SubCell"/>
</dbReference>
<keyword evidence="2" id="KW-1003">Cell membrane</keyword>
<dbReference type="PANTHER" id="PTHR30250">
    <property type="entry name" value="PST FAMILY PREDICTED COLANIC ACID TRANSPORTER"/>
    <property type="match status" value="1"/>
</dbReference>
<dbReference type="InterPro" id="IPR050833">
    <property type="entry name" value="Poly_Biosynth_Transport"/>
</dbReference>
<reference evidence="7 8" key="1">
    <citation type="submission" date="2018-06" db="EMBL/GenBank/DDBJ databases">
        <title>Genomic Encyclopedia of Archaeal and Bacterial Type Strains, Phase II (KMG-II): from individual species to whole genera.</title>
        <authorList>
            <person name="Goeker M."/>
        </authorList>
    </citation>
    <scope>NUCLEOTIDE SEQUENCE [LARGE SCALE GENOMIC DNA]</scope>
    <source>
        <strain evidence="7 8">DSM 25663</strain>
    </source>
</reference>
<evidence type="ECO:0000256" key="6">
    <source>
        <dbReference type="SAM" id="Phobius"/>
    </source>
</evidence>
<gene>
    <name evidence="7" type="ORF">CLV55_11180</name>
</gene>
<name>A0A328YCJ4_9FLAO</name>
<keyword evidence="5 6" id="KW-0472">Membrane</keyword>
<keyword evidence="3 6" id="KW-0812">Transmembrane</keyword>
<evidence type="ECO:0000256" key="1">
    <source>
        <dbReference type="ARBA" id="ARBA00004651"/>
    </source>
</evidence>
<dbReference type="AlphaFoldDB" id="A0A328YCJ4"/>
<feature type="transmembrane region" description="Helical" evidence="6">
    <location>
        <begin position="57"/>
        <end position="77"/>
    </location>
</feature>
<evidence type="ECO:0000313" key="8">
    <source>
        <dbReference type="Proteomes" id="UP000248840"/>
    </source>
</evidence>
<feature type="transmembrane region" description="Helical" evidence="6">
    <location>
        <begin position="177"/>
        <end position="196"/>
    </location>
</feature>
<feature type="transmembrane region" description="Helical" evidence="6">
    <location>
        <begin position="330"/>
        <end position="351"/>
    </location>
</feature>
<proteinExistence type="predicted"/>
<feature type="transmembrane region" description="Helical" evidence="6">
    <location>
        <begin position="202"/>
        <end position="226"/>
    </location>
</feature>
<comment type="subcellular location">
    <subcellularLocation>
        <location evidence="1">Cell membrane</location>
        <topology evidence="1">Multi-pass membrane protein</topology>
    </subcellularLocation>
</comment>
<evidence type="ECO:0000256" key="3">
    <source>
        <dbReference type="ARBA" id="ARBA00022692"/>
    </source>
</evidence>
<feature type="transmembrane region" description="Helical" evidence="6">
    <location>
        <begin position="363"/>
        <end position="382"/>
    </location>
</feature>
<feature type="transmembrane region" description="Helical" evidence="6">
    <location>
        <begin position="31"/>
        <end position="51"/>
    </location>
</feature>
<accession>A0A328YCJ4</accession>
<dbReference type="EMBL" id="QLSZ01000011">
    <property type="protein sequence ID" value="RAR70255.1"/>
    <property type="molecule type" value="Genomic_DNA"/>
</dbReference>
<dbReference type="Proteomes" id="UP000248840">
    <property type="component" value="Unassembled WGS sequence"/>
</dbReference>
<protein>
    <submittedName>
        <fullName evidence="7">O-antigen/teichoic acid export membrane protein</fullName>
    </submittedName>
</protein>
<evidence type="ECO:0000313" key="7">
    <source>
        <dbReference type="EMBL" id="RAR70255.1"/>
    </source>
</evidence>
<keyword evidence="4 6" id="KW-1133">Transmembrane helix</keyword>
<evidence type="ECO:0000256" key="2">
    <source>
        <dbReference type="ARBA" id="ARBA00022475"/>
    </source>
</evidence>
<keyword evidence="8" id="KW-1185">Reference proteome</keyword>
<feature type="transmembrane region" description="Helical" evidence="6">
    <location>
        <begin position="287"/>
        <end position="310"/>
    </location>
</feature>
<feature type="transmembrane region" description="Helical" evidence="6">
    <location>
        <begin position="247"/>
        <end position="267"/>
    </location>
</feature>
<dbReference type="OrthoDB" id="512217at2"/>
<comment type="caution">
    <text evidence="7">The sequence shown here is derived from an EMBL/GenBank/DDBJ whole genome shotgun (WGS) entry which is preliminary data.</text>
</comment>
<feature type="transmembrane region" description="Helical" evidence="6">
    <location>
        <begin position="104"/>
        <end position="126"/>
    </location>
</feature>
<organism evidence="7 8">
    <name type="scientific">Flavobacterium aciduliphilum</name>
    <dbReference type="NCBI Taxonomy" id="1101402"/>
    <lineage>
        <taxon>Bacteria</taxon>
        <taxon>Pseudomonadati</taxon>
        <taxon>Bacteroidota</taxon>
        <taxon>Flavobacteriia</taxon>
        <taxon>Flavobacteriales</taxon>
        <taxon>Flavobacteriaceae</taxon>
        <taxon>Flavobacterium</taxon>
    </lineage>
</organism>
<evidence type="ECO:0000256" key="5">
    <source>
        <dbReference type="ARBA" id="ARBA00023136"/>
    </source>
</evidence>
<dbReference type="PANTHER" id="PTHR30250:SF26">
    <property type="entry name" value="PSMA PROTEIN"/>
    <property type="match status" value="1"/>
</dbReference>
<feature type="transmembrane region" description="Helical" evidence="6">
    <location>
        <begin position="146"/>
        <end position="165"/>
    </location>
</feature>